<dbReference type="Proteomes" id="UP000198634">
    <property type="component" value="Unassembled WGS sequence"/>
</dbReference>
<proteinExistence type="predicted"/>
<accession>A0A1H9JV50</accession>
<dbReference type="STRING" id="657014.SAMN04488092_11641"/>
<gene>
    <name evidence="1" type="ORF">SAMN04488092_11641</name>
</gene>
<name>A0A1H9JV50_9RHOB</name>
<sequence length="236" mass="25386">MALVNTETARRLMSALGTDSGRKAFLGDGTRYDAVPATKIMKLHHSVDDAVKRVNALEWDKTRTPPQQHQAGRKIAEATVAEINKTRDELKAWVAKETADAMEAIETALSPDIGTAAQVVRSEIRAFILSKRGDPEFVGELRGLVETDIRFATALFEAPAALSGMSSERLNTLRLYAAAAHAPEASERVRIASEVAALDGKLASVAAEVPRSFFDGGIEKGMATRVEIDTPLATGE</sequence>
<evidence type="ECO:0000313" key="1">
    <source>
        <dbReference type="EMBL" id="SEQ90634.1"/>
    </source>
</evidence>
<dbReference type="RefSeq" id="WP_139246475.1">
    <property type="nucleotide sequence ID" value="NZ_FOEP01000016.1"/>
</dbReference>
<protein>
    <submittedName>
        <fullName evidence="1">Uncharacterized protein</fullName>
    </submittedName>
</protein>
<keyword evidence="2" id="KW-1185">Reference proteome</keyword>
<reference evidence="1 2" key="1">
    <citation type="submission" date="2016-10" db="EMBL/GenBank/DDBJ databases">
        <authorList>
            <person name="de Groot N.N."/>
        </authorList>
    </citation>
    <scope>NUCLEOTIDE SEQUENCE [LARGE SCALE GENOMIC DNA]</scope>
    <source>
        <strain evidence="1 2">DSM 22007</strain>
    </source>
</reference>
<organism evidence="1 2">
    <name type="scientific">Thalassovita taeanensis</name>
    <dbReference type="NCBI Taxonomy" id="657014"/>
    <lineage>
        <taxon>Bacteria</taxon>
        <taxon>Pseudomonadati</taxon>
        <taxon>Pseudomonadota</taxon>
        <taxon>Alphaproteobacteria</taxon>
        <taxon>Rhodobacterales</taxon>
        <taxon>Roseobacteraceae</taxon>
        <taxon>Thalassovita</taxon>
    </lineage>
</organism>
<dbReference type="AlphaFoldDB" id="A0A1H9JV50"/>
<dbReference type="EMBL" id="FOEP01000016">
    <property type="protein sequence ID" value="SEQ90634.1"/>
    <property type="molecule type" value="Genomic_DNA"/>
</dbReference>
<dbReference type="OrthoDB" id="7837390at2"/>
<evidence type="ECO:0000313" key="2">
    <source>
        <dbReference type="Proteomes" id="UP000198634"/>
    </source>
</evidence>